<feature type="transmembrane region" description="Helical" evidence="2">
    <location>
        <begin position="192"/>
        <end position="213"/>
    </location>
</feature>
<feature type="transmembrane region" description="Helical" evidence="2">
    <location>
        <begin position="220"/>
        <end position="242"/>
    </location>
</feature>
<dbReference type="EMBL" id="RDBM01000035">
    <property type="protein sequence ID" value="TXS27670.1"/>
    <property type="molecule type" value="Genomic_DNA"/>
</dbReference>
<evidence type="ECO:0000313" key="3">
    <source>
        <dbReference type="EMBL" id="TXS27670.1"/>
    </source>
</evidence>
<feature type="transmembrane region" description="Helical" evidence="2">
    <location>
        <begin position="390"/>
        <end position="411"/>
    </location>
</feature>
<feature type="transmembrane region" description="Helical" evidence="2">
    <location>
        <begin position="85"/>
        <end position="102"/>
    </location>
</feature>
<feature type="transmembrane region" description="Helical" evidence="2">
    <location>
        <begin position="61"/>
        <end position="79"/>
    </location>
</feature>
<keyword evidence="2" id="KW-0472">Membrane</keyword>
<name>A0A652KVF0_9ACTN</name>
<dbReference type="AlphaFoldDB" id="A0A652KVF0"/>
<proteinExistence type="predicted"/>
<accession>A0A652KVF0</accession>
<evidence type="ECO:0000256" key="1">
    <source>
        <dbReference type="SAM" id="MobiDB-lite"/>
    </source>
</evidence>
<evidence type="ECO:0000256" key="2">
    <source>
        <dbReference type="SAM" id="Phobius"/>
    </source>
</evidence>
<sequence>MGRPAVLRVPDRRRTRAGAATRAGTGTQVGTGTRSGTGARRGATDEAPSWLRRSAGAVGGARWWTACALAALALASFSTLTPHRVWGVTAAAGYAVAAWLSARRGGARRPVAHVVAVAGAVPLPLLALLVMGRAQLEVDVIARSAGLLLSTGSPYLPHPAGAADFNPYLPGMAVLGIPDALSGGSPITDPRLWTGAVFLGALALSARGLPLLWIAACPVVALPLAVGGVDLPVVGLLCLGLASAGRGEAGRAGLVLGLAAALKWTAWPALPVALALLVALNRRKVQGAPGPGAHAALRCGAAAVATSALLVLPAALRDPGAFATHVVAFPLGLTDTVSAAASPLPGHLLAAHLPGGRAVALALLAVSALGTAASLCVRPPVSASAAALRLALGLLMAIAFMPASRFGYVVYPLVLAAWAAHGAPGRTREVSP</sequence>
<feature type="transmembrane region" description="Helical" evidence="2">
    <location>
        <begin position="292"/>
        <end position="316"/>
    </location>
</feature>
<feature type="region of interest" description="Disordered" evidence="1">
    <location>
        <begin position="1"/>
        <end position="47"/>
    </location>
</feature>
<comment type="caution">
    <text evidence="3">The sequence shown here is derived from an EMBL/GenBank/DDBJ whole genome shotgun (WGS) entry which is preliminary data.</text>
</comment>
<feature type="compositionally biased region" description="Low complexity" evidence="1">
    <location>
        <begin position="17"/>
        <end position="26"/>
    </location>
</feature>
<gene>
    <name evidence="3" type="ORF">EAO74_16880</name>
</gene>
<feature type="transmembrane region" description="Helical" evidence="2">
    <location>
        <begin position="358"/>
        <end position="378"/>
    </location>
</feature>
<protein>
    <submittedName>
        <fullName evidence="3">DUF2029 domain-containing protein</fullName>
    </submittedName>
</protein>
<feature type="transmembrane region" description="Helical" evidence="2">
    <location>
        <begin position="114"/>
        <end position="134"/>
    </location>
</feature>
<feature type="transmembrane region" description="Helical" evidence="2">
    <location>
        <begin position="254"/>
        <end position="280"/>
    </location>
</feature>
<organism evidence="3">
    <name type="scientific">Streptomyces sp. gb1(2016)</name>
    <dbReference type="NCBI Taxonomy" id="1828321"/>
    <lineage>
        <taxon>Bacteria</taxon>
        <taxon>Bacillati</taxon>
        <taxon>Actinomycetota</taxon>
        <taxon>Actinomycetes</taxon>
        <taxon>Kitasatosporales</taxon>
        <taxon>Streptomycetaceae</taxon>
        <taxon>Streptomyces</taxon>
    </lineage>
</organism>
<keyword evidence="2" id="KW-0812">Transmembrane</keyword>
<reference evidence="3" key="1">
    <citation type="submission" date="2018-10" db="EMBL/GenBank/DDBJ databases">
        <authorList>
            <person name="Hariharan J."/>
            <person name="Choudoir M.J."/>
            <person name="Diebold P."/>
            <person name="Panke-Buisse K."/>
            <person name="Campbell A.N."/>
            <person name="Buckley D.H."/>
        </authorList>
    </citation>
    <scope>NUCLEOTIDE SEQUENCE</scope>
    <source>
        <strain evidence="3">Gb1</strain>
    </source>
</reference>
<keyword evidence="2" id="KW-1133">Transmembrane helix</keyword>